<dbReference type="EMBL" id="HE804045">
    <property type="protein sequence ID" value="CCH29329.1"/>
    <property type="molecule type" value="Genomic_DNA"/>
</dbReference>
<sequence length="203" mass="22312">MLRSLWSWSECDRDWLDYLLPHLAGVLVERVERTSSGVRVWACTKVRTASCPSCGARSGRVHSRYDRKLDDSPVAGWPVVLRLRVRRFFCGDSGCEVGTFAGQVDGLTVGHARRTLSSRTALERIGLAVAGRTGARLAAGLGLPTSRSTLLRLVHARPDPPIGAVEVLGADEYALRRGRRYATVLIDAVTHRRVDVLPDRRAA</sequence>
<keyword evidence="3" id="KW-1185">Reference proteome</keyword>
<dbReference type="InterPro" id="IPR029261">
    <property type="entry name" value="Transposase_Znf"/>
</dbReference>
<dbReference type="PANTHER" id="PTHR33498:SF1">
    <property type="entry name" value="TRANSPOSASE FOR INSERTION SEQUENCE ELEMENT IS1557"/>
    <property type="match status" value="1"/>
</dbReference>
<dbReference type="HOGENOM" id="CLU_116733_0_0_11"/>
<dbReference type="STRING" id="1179773.BN6_20070"/>
<name>K0JX23_SACES</name>
<evidence type="ECO:0000313" key="3">
    <source>
        <dbReference type="Proteomes" id="UP000006281"/>
    </source>
</evidence>
<protein>
    <recommendedName>
        <fullName evidence="1">Transposase IS204/IS1001/IS1096/IS1165 zinc-finger domain-containing protein</fullName>
    </recommendedName>
</protein>
<dbReference type="BioCyc" id="SESP1179773:BN6_RS09860-MONOMER"/>
<proteinExistence type="predicted"/>
<accession>K0JX23</accession>
<dbReference type="PANTHER" id="PTHR33498">
    <property type="entry name" value="TRANSPOSASE FOR INSERTION SEQUENCE ELEMENT IS1557"/>
    <property type="match status" value="1"/>
</dbReference>
<organism evidence="2 3">
    <name type="scientific">Saccharothrix espanaensis (strain ATCC 51144 / DSM 44229 / JCM 9112 / NBRC 15066 / NRRL 15764)</name>
    <dbReference type="NCBI Taxonomy" id="1179773"/>
    <lineage>
        <taxon>Bacteria</taxon>
        <taxon>Bacillati</taxon>
        <taxon>Actinomycetota</taxon>
        <taxon>Actinomycetes</taxon>
        <taxon>Pseudonocardiales</taxon>
        <taxon>Pseudonocardiaceae</taxon>
        <taxon>Saccharothrix</taxon>
    </lineage>
</organism>
<gene>
    <name evidence="2" type="ordered locus">BN6_20070</name>
</gene>
<dbReference type="AlphaFoldDB" id="K0JX23"/>
<evidence type="ECO:0000313" key="2">
    <source>
        <dbReference type="EMBL" id="CCH29329.1"/>
    </source>
</evidence>
<dbReference type="Pfam" id="PF14690">
    <property type="entry name" value="Zn_ribbon_ISL3"/>
    <property type="match status" value="1"/>
</dbReference>
<feature type="domain" description="Transposase IS204/IS1001/IS1096/IS1165 zinc-finger" evidence="1">
    <location>
        <begin position="48"/>
        <end position="91"/>
    </location>
</feature>
<reference evidence="2 3" key="1">
    <citation type="journal article" date="2012" name="BMC Genomics">
        <title>Complete genome sequence of Saccharothrix espanaensis DSM 44229T and comparison to the other completely sequenced Pseudonocardiaceae.</title>
        <authorList>
            <person name="Strobel T."/>
            <person name="Al-Dilaimi A."/>
            <person name="Blom J."/>
            <person name="Gessner A."/>
            <person name="Kalinowski J."/>
            <person name="Luzhetska M."/>
            <person name="Puhler A."/>
            <person name="Szczepanowski R."/>
            <person name="Bechthold A."/>
            <person name="Ruckert C."/>
        </authorList>
    </citation>
    <scope>NUCLEOTIDE SEQUENCE [LARGE SCALE GENOMIC DNA]</scope>
    <source>
        <strain evidence="3">ATCC 51144 / DSM 44229 / JCM 9112 / NBRC 15066 / NRRL 15764</strain>
    </source>
</reference>
<dbReference type="Proteomes" id="UP000006281">
    <property type="component" value="Chromosome"/>
</dbReference>
<evidence type="ECO:0000259" key="1">
    <source>
        <dbReference type="Pfam" id="PF14690"/>
    </source>
</evidence>
<dbReference type="KEGG" id="sesp:BN6_20070"/>
<dbReference type="eggNOG" id="COG3464">
    <property type="taxonomic scope" value="Bacteria"/>
</dbReference>
<dbReference type="InterPro" id="IPR047951">
    <property type="entry name" value="Transpos_ISL3"/>
</dbReference>